<evidence type="ECO:0000313" key="3">
    <source>
        <dbReference type="Proteomes" id="UP000295129"/>
    </source>
</evidence>
<feature type="transmembrane region" description="Helical" evidence="1">
    <location>
        <begin position="57"/>
        <end position="74"/>
    </location>
</feature>
<evidence type="ECO:0000256" key="1">
    <source>
        <dbReference type="SAM" id="Phobius"/>
    </source>
</evidence>
<keyword evidence="1" id="KW-0812">Transmembrane</keyword>
<dbReference type="Proteomes" id="UP000295129">
    <property type="component" value="Unassembled WGS sequence"/>
</dbReference>
<keyword evidence="1" id="KW-0472">Membrane</keyword>
<protein>
    <submittedName>
        <fullName evidence="2">Uncharacterized protein</fullName>
    </submittedName>
</protein>
<dbReference type="EMBL" id="SNVV01000020">
    <property type="protein sequence ID" value="TDN47405.1"/>
    <property type="molecule type" value="Genomic_DNA"/>
</dbReference>
<comment type="caution">
    <text evidence="2">The sequence shown here is derived from an EMBL/GenBank/DDBJ whole genome shotgun (WGS) entry which is preliminary data.</text>
</comment>
<organism evidence="2 3">
    <name type="scientific">Azoarcus indigens</name>
    <dbReference type="NCBI Taxonomy" id="29545"/>
    <lineage>
        <taxon>Bacteria</taxon>
        <taxon>Pseudomonadati</taxon>
        <taxon>Pseudomonadota</taxon>
        <taxon>Betaproteobacteria</taxon>
        <taxon>Rhodocyclales</taxon>
        <taxon>Zoogloeaceae</taxon>
        <taxon>Azoarcus</taxon>
    </lineage>
</organism>
<dbReference type="AlphaFoldDB" id="A0A4R6DQQ5"/>
<gene>
    <name evidence="2" type="ORF">C7389_12072</name>
</gene>
<keyword evidence="1" id="KW-1133">Transmembrane helix</keyword>
<accession>A0A4R6DQQ5</accession>
<keyword evidence="3" id="KW-1185">Reference proteome</keyword>
<evidence type="ECO:0000313" key="2">
    <source>
        <dbReference type="EMBL" id="TDN47405.1"/>
    </source>
</evidence>
<sequence length="81" mass="9193">MAYHPAPDSPLSPPMFLFSCRSDWPMDLIEFILSAVGRLVLRSVPSGPIGEWGIGEWLWLAGLCLISWALIELIRRTVRQR</sequence>
<proteinExistence type="predicted"/>
<name>A0A4R6DQQ5_9RHOO</name>
<reference evidence="2 3" key="1">
    <citation type="submission" date="2019-03" db="EMBL/GenBank/DDBJ databases">
        <title>Genomic Encyclopedia of Type Strains, Phase IV (KMG-IV): sequencing the most valuable type-strain genomes for metagenomic binning, comparative biology and taxonomic classification.</title>
        <authorList>
            <person name="Goeker M."/>
        </authorList>
    </citation>
    <scope>NUCLEOTIDE SEQUENCE [LARGE SCALE GENOMIC DNA]</scope>
    <source>
        <strain evidence="2 3">DSM 12121</strain>
    </source>
</reference>